<feature type="region of interest" description="Disordered" evidence="2">
    <location>
        <begin position="677"/>
        <end position="710"/>
    </location>
</feature>
<dbReference type="InterPro" id="IPR043148">
    <property type="entry name" value="TagF_C"/>
</dbReference>
<accession>A0A918DSS5</accession>
<evidence type="ECO:0000256" key="3">
    <source>
        <dbReference type="SAM" id="Phobius"/>
    </source>
</evidence>
<keyword evidence="5" id="KW-1185">Reference proteome</keyword>
<gene>
    <name evidence="4" type="ORF">GCM10012280_03780</name>
</gene>
<dbReference type="Gene3D" id="3.40.50.12580">
    <property type="match status" value="2"/>
</dbReference>
<feature type="transmembrane region" description="Helical" evidence="3">
    <location>
        <begin position="12"/>
        <end position="33"/>
    </location>
</feature>
<keyword evidence="3" id="KW-0472">Membrane</keyword>
<evidence type="ECO:0008006" key="6">
    <source>
        <dbReference type="Google" id="ProtNLM"/>
    </source>
</evidence>
<dbReference type="RefSeq" id="WP_229698078.1">
    <property type="nucleotide sequence ID" value="NZ_BMMS01000001.1"/>
</dbReference>
<dbReference type="AlphaFoldDB" id="A0A918DSS5"/>
<sequence>MISTAVRLARVGSTSELGAAALLFLGFPVMLLAALLPNLWLFTAAAAATYAGDWWLHRQGSRMVALLRRVRAGLSIRFLARELLLVLLLSRMGFSGTAAFYLGVSGFLVFYGLQAPHAALLTLIRNSRRLPVVTRNIDMSGLRIPGAPPRLLTRRAAEKMLHLDLAMVAGLIITAATERTLFGLVGAVITVALGTAFTVALLPYLRSSRKPARTERVLEYMDEWLRGYRPTVALYFSGSRTSAYQANMWLETLAALDERPLVILRERYIVPKLAPTSVPVLCVPSAVHLMGMDLTSLRVALYPANVGKNIHMLREPGMKHVFIGHGDSDKIASVNPYSKAYDEVWTAGRAGRDRYALADVGVRDDDIVEVGRPQLGAIVAGTGEPVGPMPTVLYAPTWEGWTDDPGNTSLILAGENVVKQLVAARPEVRVLYKPHPFTGSRCPKAKAAHERILSVIEQANAERSAEPQWRERAAADAAERDTAAAEVRRIAARLAELETAVKEDADEAEGSRDGVMDPAHAAEAERLRAQWNDAYWKSFGWWEHRVITGSRPHLYDCFNRGDMMVSDISSVVSDFIASEKPYAITDTTGLGAEEFKRQNSTARAAFILTPDASGVPELLESVRGSASDPLAHDRRTLKEYLLGPDEPTSLVRFGQAIKELSAKAEARLGRLERAGIHDSDLVEIPQPREEPEAVEVREDADAAESVTSAG</sequence>
<evidence type="ECO:0000313" key="4">
    <source>
        <dbReference type="EMBL" id="GGO80865.1"/>
    </source>
</evidence>
<proteinExistence type="predicted"/>
<feature type="compositionally biased region" description="Basic and acidic residues" evidence="2">
    <location>
        <begin position="677"/>
        <end position="700"/>
    </location>
</feature>
<protein>
    <recommendedName>
        <fullName evidence="6">Integral membrane protein</fullName>
    </recommendedName>
</protein>
<keyword evidence="3" id="KW-1133">Transmembrane helix</keyword>
<keyword evidence="3" id="KW-0812">Transmembrane</keyword>
<feature type="transmembrane region" description="Helical" evidence="3">
    <location>
        <begin position="100"/>
        <end position="124"/>
    </location>
</feature>
<keyword evidence="1" id="KW-0175">Coiled coil</keyword>
<reference evidence="4" key="1">
    <citation type="journal article" date="2014" name="Int. J. Syst. Evol. Microbiol.">
        <title>Complete genome sequence of Corynebacterium casei LMG S-19264T (=DSM 44701T), isolated from a smear-ripened cheese.</title>
        <authorList>
            <consortium name="US DOE Joint Genome Institute (JGI-PGF)"/>
            <person name="Walter F."/>
            <person name="Albersmeier A."/>
            <person name="Kalinowski J."/>
            <person name="Ruckert C."/>
        </authorList>
    </citation>
    <scope>NUCLEOTIDE SEQUENCE</scope>
    <source>
        <strain evidence="4">CGMCC 4.7201</strain>
    </source>
</reference>
<evidence type="ECO:0000313" key="5">
    <source>
        <dbReference type="Proteomes" id="UP000641932"/>
    </source>
</evidence>
<reference evidence="4" key="2">
    <citation type="submission" date="2020-09" db="EMBL/GenBank/DDBJ databases">
        <authorList>
            <person name="Sun Q."/>
            <person name="Zhou Y."/>
        </authorList>
    </citation>
    <scope>NUCLEOTIDE SEQUENCE</scope>
    <source>
        <strain evidence="4">CGMCC 4.7201</strain>
    </source>
</reference>
<dbReference type="EMBL" id="BMMS01000001">
    <property type="protein sequence ID" value="GGO80865.1"/>
    <property type="molecule type" value="Genomic_DNA"/>
</dbReference>
<evidence type="ECO:0000256" key="1">
    <source>
        <dbReference type="SAM" id="Coils"/>
    </source>
</evidence>
<name>A0A918DSS5_9ACTN</name>
<feature type="transmembrane region" description="Helical" evidence="3">
    <location>
        <begin position="182"/>
        <end position="205"/>
    </location>
</feature>
<feature type="coiled-coil region" evidence="1">
    <location>
        <begin position="480"/>
        <end position="507"/>
    </location>
</feature>
<evidence type="ECO:0000256" key="2">
    <source>
        <dbReference type="SAM" id="MobiDB-lite"/>
    </source>
</evidence>
<organism evidence="4 5">
    <name type="scientific">Wenjunlia tyrosinilytica</name>
    <dbReference type="NCBI Taxonomy" id="1544741"/>
    <lineage>
        <taxon>Bacteria</taxon>
        <taxon>Bacillati</taxon>
        <taxon>Actinomycetota</taxon>
        <taxon>Actinomycetes</taxon>
        <taxon>Kitasatosporales</taxon>
        <taxon>Streptomycetaceae</taxon>
        <taxon>Wenjunlia</taxon>
    </lineage>
</organism>
<dbReference type="Proteomes" id="UP000641932">
    <property type="component" value="Unassembled WGS sequence"/>
</dbReference>
<comment type="caution">
    <text evidence="4">The sequence shown here is derived from an EMBL/GenBank/DDBJ whole genome shotgun (WGS) entry which is preliminary data.</text>
</comment>